<dbReference type="PANTHER" id="PTHR42749:SF1">
    <property type="entry name" value="CELL SHAPE-DETERMINING PROTEIN MREB"/>
    <property type="match status" value="1"/>
</dbReference>
<feature type="binding site" evidence="6">
    <location>
        <begin position="19"/>
        <end position="21"/>
    </location>
    <ligand>
        <name>ATP</name>
        <dbReference type="ChEBI" id="CHEBI:30616"/>
    </ligand>
</feature>
<name>A0A2W4XM24_9CYAN</name>
<keyword evidence="1 6" id="KW-0963">Cytoplasm</keyword>
<dbReference type="Pfam" id="PF06723">
    <property type="entry name" value="MreB_Mbl"/>
    <property type="match status" value="1"/>
</dbReference>
<dbReference type="InterPro" id="IPR004753">
    <property type="entry name" value="MreB"/>
</dbReference>
<keyword evidence="3 6" id="KW-0067">ATP-binding</keyword>
<protein>
    <recommendedName>
        <fullName evidence="6">Cell shape-determining protein MreB</fullName>
    </recommendedName>
</protein>
<comment type="caution">
    <text evidence="7">The sequence shown here is derived from an EMBL/GenBank/DDBJ whole genome shotgun (WGS) entry which is preliminary data.</text>
</comment>
<dbReference type="SUPFAM" id="SSF53067">
    <property type="entry name" value="Actin-like ATPase domain"/>
    <property type="match status" value="2"/>
</dbReference>
<dbReference type="Gene3D" id="3.30.420.40">
    <property type="match status" value="2"/>
</dbReference>
<dbReference type="GO" id="GO:0005524">
    <property type="term" value="F:ATP binding"/>
    <property type="evidence" value="ECO:0007669"/>
    <property type="project" value="UniProtKB-KW"/>
</dbReference>
<dbReference type="AlphaFoldDB" id="A0A2W4XM24"/>
<comment type="similarity">
    <text evidence="5 6">Belongs to the FtsA/MreB family.</text>
</comment>
<evidence type="ECO:0000256" key="1">
    <source>
        <dbReference type="ARBA" id="ARBA00022490"/>
    </source>
</evidence>
<dbReference type="Proteomes" id="UP000249794">
    <property type="component" value="Unassembled WGS sequence"/>
</dbReference>
<keyword evidence="2 6" id="KW-0547">Nucleotide-binding</keyword>
<feature type="binding site" evidence="6">
    <location>
        <begin position="293"/>
        <end position="296"/>
    </location>
    <ligand>
        <name>ATP</name>
        <dbReference type="ChEBI" id="CHEBI:30616"/>
    </ligand>
</feature>
<dbReference type="GO" id="GO:0005737">
    <property type="term" value="C:cytoplasm"/>
    <property type="evidence" value="ECO:0007669"/>
    <property type="project" value="UniProtKB-SubCell"/>
</dbReference>
<sequence length="346" mass="36839">MAFFNRLSLSRDMGIDLGTANTLVYVSGRGIVLQEPSVVAILEATGVPVAVGEEAKQMLGRTPGNIREIRPLKDGVIADFDIAEVMLKHFIRRVNENKALVSPRVVIGVPSGVTGVERQAVMNAAMQAGARMVYLIDEPVAAAIGAGLPVDEPTGNMIVDIGGGTTEVAVLSLQGTVLSESVRVAGDELTDSIKQYMRKVNNLDIGDRTAEEIKVRIGSAYPSPDDDEISLEVRGVHMLSGLPRTVTVKSPEIRESMAEPLSVIIEAVKRTLEKTPPELAADIIDRGIMLAGGGALLKGLDTLISHETGIVVHVAADPLSCVVLGTGRVLENFSQMERVFSAQSRE</sequence>
<feature type="binding site" evidence="6">
    <location>
        <begin position="211"/>
        <end position="214"/>
    </location>
    <ligand>
        <name>ATP</name>
        <dbReference type="ChEBI" id="CHEBI:30616"/>
    </ligand>
</feature>
<dbReference type="EMBL" id="QBMP01000055">
    <property type="protein sequence ID" value="PZO57187.1"/>
    <property type="molecule type" value="Genomic_DNA"/>
</dbReference>
<proteinExistence type="inferred from homology"/>
<accession>A0A2W4XM24</accession>
<feature type="binding site" evidence="6">
    <location>
        <begin position="163"/>
        <end position="165"/>
    </location>
    <ligand>
        <name>ATP</name>
        <dbReference type="ChEBI" id="CHEBI:30616"/>
    </ligand>
</feature>
<dbReference type="CDD" id="cd10225">
    <property type="entry name" value="ASKHA_NBD_MreB-like"/>
    <property type="match status" value="1"/>
</dbReference>
<dbReference type="PANTHER" id="PTHR42749">
    <property type="entry name" value="CELL SHAPE-DETERMINING PROTEIN MREB"/>
    <property type="match status" value="1"/>
</dbReference>
<dbReference type="InterPro" id="IPR043129">
    <property type="entry name" value="ATPase_NBD"/>
</dbReference>
<dbReference type="NCBIfam" id="NF010539">
    <property type="entry name" value="PRK13927.1"/>
    <property type="match status" value="1"/>
</dbReference>
<organism evidence="7 8">
    <name type="scientific">Phormidesmis priestleyi</name>
    <dbReference type="NCBI Taxonomy" id="268141"/>
    <lineage>
        <taxon>Bacteria</taxon>
        <taxon>Bacillati</taxon>
        <taxon>Cyanobacteriota</taxon>
        <taxon>Cyanophyceae</taxon>
        <taxon>Leptolyngbyales</taxon>
        <taxon>Leptolyngbyaceae</taxon>
        <taxon>Phormidesmis</taxon>
    </lineage>
</organism>
<evidence type="ECO:0000256" key="3">
    <source>
        <dbReference type="ARBA" id="ARBA00022840"/>
    </source>
</evidence>
<dbReference type="GO" id="GO:0000902">
    <property type="term" value="P:cell morphogenesis"/>
    <property type="evidence" value="ECO:0007669"/>
    <property type="project" value="InterPro"/>
</dbReference>
<evidence type="ECO:0000256" key="6">
    <source>
        <dbReference type="HAMAP-Rule" id="MF_02207"/>
    </source>
</evidence>
<reference evidence="8" key="1">
    <citation type="submission" date="2018-04" db="EMBL/GenBank/DDBJ databases">
        <authorList>
            <person name="Cornet L."/>
        </authorList>
    </citation>
    <scope>NUCLEOTIDE SEQUENCE [LARGE SCALE GENOMIC DNA]</scope>
</reference>
<evidence type="ECO:0000256" key="2">
    <source>
        <dbReference type="ARBA" id="ARBA00022741"/>
    </source>
</evidence>
<dbReference type="PRINTS" id="PR01652">
    <property type="entry name" value="SHAPEPROTEIN"/>
</dbReference>
<dbReference type="GO" id="GO:0008360">
    <property type="term" value="P:regulation of cell shape"/>
    <property type="evidence" value="ECO:0007669"/>
    <property type="project" value="UniProtKB-UniRule"/>
</dbReference>
<comment type="function">
    <text evidence="6">Forms membrane-associated dynamic filaments that are essential for cell shape determination. Acts by regulating cell wall synthesis and cell elongation, and thus cell shape. A feedback loop between cell geometry and MreB localization may maintain elongated cell shape by targeting cell wall growth to regions of negative cell wall curvature.</text>
</comment>
<keyword evidence="4 6" id="KW-0133">Cell shape</keyword>
<evidence type="ECO:0000313" key="8">
    <source>
        <dbReference type="Proteomes" id="UP000249794"/>
    </source>
</evidence>
<gene>
    <name evidence="6" type="primary">mreB</name>
    <name evidence="7" type="ORF">DCF15_07385</name>
</gene>
<dbReference type="NCBIfam" id="TIGR00904">
    <property type="entry name" value="mreB"/>
    <property type="match status" value="1"/>
</dbReference>
<dbReference type="InterPro" id="IPR056546">
    <property type="entry name" value="MreB_MamK-like"/>
</dbReference>
<evidence type="ECO:0000313" key="7">
    <source>
        <dbReference type="EMBL" id="PZO57187.1"/>
    </source>
</evidence>
<evidence type="ECO:0000256" key="5">
    <source>
        <dbReference type="ARBA" id="ARBA00023458"/>
    </source>
</evidence>
<comment type="subcellular location">
    <subcellularLocation>
        <location evidence="6">Cytoplasm</location>
    </subcellularLocation>
    <text evidence="6">Membrane-associated.</text>
</comment>
<comment type="subunit">
    <text evidence="6">Forms polymers.</text>
</comment>
<reference evidence="7 8" key="2">
    <citation type="submission" date="2018-06" db="EMBL/GenBank/DDBJ databases">
        <title>Metagenomic assembly of (sub)arctic Cyanobacteria and their associated microbiome from non-axenic cultures.</title>
        <authorList>
            <person name="Baurain D."/>
        </authorList>
    </citation>
    <scope>NUCLEOTIDE SEQUENCE [LARGE SCALE GENOMIC DNA]</scope>
    <source>
        <strain evidence="7">ULC027bin1</strain>
    </source>
</reference>
<evidence type="ECO:0000256" key="4">
    <source>
        <dbReference type="ARBA" id="ARBA00022960"/>
    </source>
</evidence>
<dbReference type="STRING" id="1850361.GCA_001650195_01328"/>
<dbReference type="HAMAP" id="MF_02207">
    <property type="entry name" value="MreB"/>
    <property type="match status" value="1"/>
</dbReference>